<feature type="domain" description="ABC transmembrane type-1" evidence="8">
    <location>
        <begin position="17"/>
        <end position="218"/>
    </location>
</feature>
<dbReference type="STRING" id="1423806.FD15_GL000787"/>
<evidence type="ECO:0000313" key="10">
    <source>
        <dbReference type="Proteomes" id="UP000050961"/>
    </source>
</evidence>
<keyword evidence="3 7" id="KW-0812">Transmembrane</keyword>
<accession>A0A023CYA7</accession>
<dbReference type="PANTHER" id="PTHR30614">
    <property type="entry name" value="MEMBRANE COMPONENT OF AMINO ACID ABC TRANSPORTER"/>
    <property type="match status" value="1"/>
</dbReference>
<dbReference type="AlphaFoldDB" id="A0A023CYA7"/>
<sequence>MDVTFLITCIKVAVKYVPITLYLGLTSFFIGLIFGIIIALVRFFKVQFISTFFKWTISLSNSIPLLLTLTVFYLVVSDALHPLGNIVGANWQFKFFDRKWIAIFALSIFSTNYVAEAIRSALNAVPQSQWDAAYSVGLTTKQTLFGIIMPQALRSSIPLFGNILTSLIKGSSLVSAVSVVDLLNSVMIKAQVNYEYFEAYLAAAIVYWVLCTVITFASRFLGIISSKQRRIFSD</sequence>
<keyword evidence="4" id="KW-0029">Amino-acid transport</keyword>
<dbReference type="OrthoDB" id="9805999at2"/>
<keyword evidence="5 7" id="KW-1133">Transmembrane helix</keyword>
<organism evidence="9 10">
    <name type="scientific">Liquorilactobacillus sucicola DSM 21376 = JCM 15457</name>
    <dbReference type="NCBI Taxonomy" id="1423806"/>
    <lineage>
        <taxon>Bacteria</taxon>
        <taxon>Bacillati</taxon>
        <taxon>Bacillota</taxon>
        <taxon>Bacilli</taxon>
        <taxon>Lactobacillales</taxon>
        <taxon>Lactobacillaceae</taxon>
        <taxon>Liquorilactobacillus</taxon>
    </lineage>
</organism>
<evidence type="ECO:0000256" key="1">
    <source>
        <dbReference type="ARBA" id="ARBA00004141"/>
    </source>
</evidence>
<dbReference type="GO" id="GO:0005886">
    <property type="term" value="C:plasma membrane"/>
    <property type="evidence" value="ECO:0007669"/>
    <property type="project" value="UniProtKB-SubCell"/>
</dbReference>
<keyword evidence="6 7" id="KW-0472">Membrane</keyword>
<gene>
    <name evidence="9" type="ORF">FD15_GL000787</name>
</gene>
<dbReference type="PANTHER" id="PTHR30614:SF0">
    <property type="entry name" value="L-CYSTINE TRANSPORT SYSTEM PERMEASE PROTEIN TCYL"/>
    <property type="match status" value="1"/>
</dbReference>
<dbReference type="eggNOG" id="COG0765">
    <property type="taxonomic scope" value="Bacteria"/>
</dbReference>
<feature type="transmembrane region" description="Helical" evidence="7">
    <location>
        <begin position="200"/>
        <end position="221"/>
    </location>
</feature>
<protein>
    <submittedName>
        <fullName evidence="9">L-cystine permease</fullName>
    </submittedName>
</protein>
<dbReference type="Proteomes" id="UP000050961">
    <property type="component" value="Unassembled WGS sequence"/>
</dbReference>
<comment type="caution">
    <text evidence="9">The sequence shown here is derived from an EMBL/GenBank/DDBJ whole genome shotgun (WGS) entry which is preliminary data.</text>
</comment>
<feature type="transmembrane region" description="Helical" evidence="7">
    <location>
        <begin position="159"/>
        <end position="180"/>
    </location>
</feature>
<feature type="transmembrane region" description="Helical" evidence="7">
    <location>
        <begin position="100"/>
        <end position="118"/>
    </location>
</feature>
<evidence type="ECO:0000313" key="9">
    <source>
        <dbReference type="EMBL" id="KRN07505.1"/>
    </source>
</evidence>
<dbReference type="CDD" id="cd06261">
    <property type="entry name" value="TM_PBP2"/>
    <property type="match status" value="1"/>
</dbReference>
<dbReference type="PATRIC" id="fig|1423806.3.peg.799"/>
<feature type="transmembrane region" description="Helical" evidence="7">
    <location>
        <begin position="21"/>
        <end position="44"/>
    </location>
</feature>
<dbReference type="GO" id="GO:0055085">
    <property type="term" value="P:transmembrane transport"/>
    <property type="evidence" value="ECO:0007669"/>
    <property type="project" value="InterPro"/>
</dbReference>
<evidence type="ECO:0000256" key="5">
    <source>
        <dbReference type="ARBA" id="ARBA00022989"/>
    </source>
</evidence>
<dbReference type="SUPFAM" id="SSF161098">
    <property type="entry name" value="MetI-like"/>
    <property type="match status" value="1"/>
</dbReference>
<comment type="subcellular location">
    <subcellularLocation>
        <location evidence="7">Cell membrane</location>
        <topology evidence="7">Multi-pass membrane protein</topology>
    </subcellularLocation>
    <subcellularLocation>
        <location evidence="1">Membrane</location>
        <topology evidence="1">Multi-pass membrane protein</topology>
    </subcellularLocation>
</comment>
<dbReference type="GO" id="GO:0006865">
    <property type="term" value="P:amino acid transport"/>
    <property type="evidence" value="ECO:0007669"/>
    <property type="project" value="UniProtKB-KW"/>
</dbReference>
<evidence type="ECO:0000256" key="3">
    <source>
        <dbReference type="ARBA" id="ARBA00022692"/>
    </source>
</evidence>
<evidence type="ECO:0000256" key="6">
    <source>
        <dbReference type="ARBA" id="ARBA00023136"/>
    </source>
</evidence>
<dbReference type="InterPro" id="IPR000515">
    <property type="entry name" value="MetI-like"/>
</dbReference>
<feature type="transmembrane region" description="Helical" evidence="7">
    <location>
        <begin position="56"/>
        <end position="76"/>
    </location>
</feature>
<reference evidence="9 10" key="1">
    <citation type="journal article" date="2015" name="Genome Announc.">
        <title>Expanding the biotechnology potential of lactobacilli through comparative genomics of 213 strains and associated genera.</title>
        <authorList>
            <person name="Sun Z."/>
            <person name="Harris H.M."/>
            <person name="McCann A."/>
            <person name="Guo C."/>
            <person name="Argimon S."/>
            <person name="Zhang W."/>
            <person name="Yang X."/>
            <person name="Jeffery I.B."/>
            <person name="Cooney J.C."/>
            <person name="Kagawa T.F."/>
            <person name="Liu W."/>
            <person name="Song Y."/>
            <person name="Salvetti E."/>
            <person name="Wrobel A."/>
            <person name="Rasinkangas P."/>
            <person name="Parkhill J."/>
            <person name="Rea M.C."/>
            <person name="O'Sullivan O."/>
            <person name="Ritari J."/>
            <person name="Douillard F.P."/>
            <person name="Paul Ross R."/>
            <person name="Yang R."/>
            <person name="Briner A.E."/>
            <person name="Felis G.E."/>
            <person name="de Vos W.M."/>
            <person name="Barrangou R."/>
            <person name="Klaenhammer T.R."/>
            <person name="Caufield P.W."/>
            <person name="Cui Y."/>
            <person name="Zhang H."/>
            <person name="O'Toole P.W."/>
        </authorList>
    </citation>
    <scope>NUCLEOTIDE SEQUENCE [LARGE SCALE GENOMIC DNA]</scope>
    <source>
        <strain evidence="9 10">DSM 21376</strain>
    </source>
</reference>
<dbReference type="PROSITE" id="PS50928">
    <property type="entry name" value="ABC_TM1"/>
    <property type="match status" value="1"/>
</dbReference>
<dbReference type="EMBL" id="AYZF01000002">
    <property type="protein sequence ID" value="KRN07505.1"/>
    <property type="molecule type" value="Genomic_DNA"/>
</dbReference>
<evidence type="ECO:0000259" key="8">
    <source>
        <dbReference type="PROSITE" id="PS50928"/>
    </source>
</evidence>
<evidence type="ECO:0000256" key="4">
    <source>
        <dbReference type="ARBA" id="ARBA00022970"/>
    </source>
</evidence>
<keyword evidence="10" id="KW-1185">Reference proteome</keyword>
<evidence type="ECO:0000256" key="7">
    <source>
        <dbReference type="RuleBase" id="RU363032"/>
    </source>
</evidence>
<dbReference type="RefSeq" id="WP_034989125.1">
    <property type="nucleotide sequence ID" value="NZ_AYZF01000002.1"/>
</dbReference>
<proteinExistence type="inferred from homology"/>
<name>A0A023CYA7_9LACO</name>
<dbReference type="InterPro" id="IPR035906">
    <property type="entry name" value="MetI-like_sf"/>
</dbReference>
<evidence type="ECO:0000256" key="2">
    <source>
        <dbReference type="ARBA" id="ARBA00022448"/>
    </source>
</evidence>
<keyword evidence="2 7" id="KW-0813">Transport</keyword>
<comment type="similarity">
    <text evidence="7">Belongs to the binding-protein-dependent transport system permease family.</text>
</comment>
<dbReference type="Pfam" id="PF00528">
    <property type="entry name" value="BPD_transp_1"/>
    <property type="match status" value="1"/>
</dbReference>
<dbReference type="InterPro" id="IPR043429">
    <property type="entry name" value="ArtM/GltK/GlnP/TcyL/YhdX-like"/>
</dbReference>
<dbReference type="Gene3D" id="1.10.3720.10">
    <property type="entry name" value="MetI-like"/>
    <property type="match status" value="1"/>
</dbReference>